<dbReference type="EMBL" id="LHZR01000052">
    <property type="protein sequence ID" value="KXV51186.1"/>
    <property type="molecule type" value="Genomic_DNA"/>
</dbReference>
<dbReference type="InterPro" id="IPR036388">
    <property type="entry name" value="WH-like_DNA-bd_sf"/>
</dbReference>
<organism evidence="2 3">
    <name type="scientific">Gluconobacter albidus</name>
    <dbReference type="NCBI Taxonomy" id="318683"/>
    <lineage>
        <taxon>Bacteria</taxon>
        <taxon>Pseudomonadati</taxon>
        <taxon>Pseudomonadota</taxon>
        <taxon>Alphaproteobacteria</taxon>
        <taxon>Acetobacterales</taxon>
        <taxon>Acetobacteraceae</taxon>
        <taxon>Gluconobacter</taxon>
    </lineage>
</organism>
<proteinExistence type="predicted"/>
<accession>A0A149TNI1</accession>
<dbReference type="SUPFAM" id="SSF46955">
    <property type="entry name" value="Putative DNA-binding domain"/>
    <property type="match status" value="1"/>
</dbReference>
<comment type="caution">
    <text evidence="2">The sequence shown here is derived from an EMBL/GenBank/DDBJ whole genome shotgun (WGS) entry which is preliminary data.</text>
</comment>
<reference evidence="2 3" key="1">
    <citation type="submission" date="2015-06" db="EMBL/GenBank/DDBJ databases">
        <title>Improved classification and identification of acetic acid bacteria using matrix-assisted laser desorption/ionization time-of-flight mass spectrometry; Gluconobacter nephelii and Gluconobacter uchimurae are later heterotypic synonyms of Gluconobacter japonicus and Gluconobacter oxydans, respectively.</title>
        <authorList>
            <person name="Li L."/>
            <person name="Cleenwerck I."/>
            <person name="De Vuyst L."/>
            <person name="Vandamme P."/>
        </authorList>
    </citation>
    <scope>NUCLEOTIDE SEQUENCE [LARGE SCALE GENOMIC DNA]</scope>
    <source>
        <strain evidence="2 3">LMG 1768</strain>
    </source>
</reference>
<dbReference type="AlphaFoldDB" id="A0A149TNI1"/>
<gene>
    <name evidence="2" type="ORF">AD945_00585</name>
</gene>
<dbReference type="InterPro" id="IPR003314">
    <property type="entry name" value="Mu-type_HTH"/>
</dbReference>
<name>A0A149TNI1_9PROT</name>
<dbReference type="Gene3D" id="1.10.10.10">
    <property type="entry name" value="Winged helix-like DNA-binding domain superfamily/Winged helix DNA-binding domain"/>
    <property type="match status" value="1"/>
</dbReference>
<dbReference type="RefSeq" id="WP_197460319.1">
    <property type="nucleotide sequence ID" value="NZ_LHZR01000052.1"/>
</dbReference>
<evidence type="ECO:0000313" key="3">
    <source>
        <dbReference type="Proteomes" id="UP000075636"/>
    </source>
</evidence>
<dbReference type="PROSITE" id="PS51702">
    <property type="entry name" value="HTH_MU"/>
    <property type="match status" value="1"/>
</dbReference>
<sequence>MNSHSWYSASQLAELALPGMPGTARGIQIRAESENWLAPEREGQTWRRRQGRGGGFEFTPYALPLSARVKLAVAEAPAKTEAFTDKREREDLWRRYEGMPECLTENELSDF</sequence>
<dbReference type="Pfam" id="PF02316">
    <property type="entry name" value="HTH_Tnp_Mu_1"/>
    <property type="match status" value="1"/>
</dbReference>
<dbReference type="GO" id="GO:0003677">
    <property type="term" value="F:DNA binding"/>
    <property type="evidence" value="ECO:0007669"/>
    <property type="project" value="InterPro"/>
</dbReference>
<feature type="domain" description="HTH Mu-type" evidence="1">
    <location>
        <begin position="5"/>
        <end position="79"/>
    </location>
</feature>
<protein>
    <recommendedName>
        <fullName evidence="1">HTH Mu-type domain-containing protein</fullName>
    </recommendedName>
</protein>
<dbReference type="Proteomes" id="UP000075636">
    <property type="component" value="Unassembled WGS sequence"/>
</dbReference>
<feature type="non-terminal residue" evidence="2">
    <location>
        <position position="111"/>
    </location>
</feature>
<evidence type="ECO:0000313" key="2">
    <source>
        <dbReference type="EMBL" id="KXV51186.1"/>
    </source>
</evidence>
<dbReference type="InterPro" id="IPR009061">
    <property type="entry name" value="DNA-bd_dom_put_sf"/>
</dbReference>
<evidence type="ECO:0000259" key="1">
    <source>
        <dbReference type="PROSITE" id="PS51702"/>
    </source>
</evidence>